<gene>
    <name evidence="2" type="ORF">JOF53_003835</name>
</gene>
<dbReference type="InterPro" id="IPR032466">
    <property type="entry name" value="Metal_Hydrolase"/>
</dbReference>
<feature type="domain" description="Amidohydrolase 3" evidence="1">
    <location>
        <begin position="84"/>
        <end position="341"/>
    </location>
</feature>
<organism evidence="2 3">
    <name type="scientific">Crossiella equi</name>
    <dbReference type="NCBI Taxonomy" id="130796"/>
    <lineage>
        <taxon>Bacteria</taxon>
        <taxon>Bacillati</taxon>
        <taxon>Actinomycetota</taxon>
        <taxon>Actinomycetes</taxon>
        <taxon>Pseudonocardiales</taxon>
        <taxon>Pseudonocardiaceae</taxon>
        <taxon>Crossiella</taxon>
    </lineage>
</organism>
<evidence type="ECO:0000313" key="3">
    <source>
        <dbReference type="Proteomes" id="UP001519363"/>
    </source>
</evidence>
<dbReference type="Gene3D" id="2.30.40.10">
    <property type="entry name" value="Urease, subunit C, domain 1"/>
    <property type="match status" value="1"/>
</dbReference>
<dbReference type="EMBL" id="JAGIOO010000001">
    <property type="protein sequence ID" value="MBP2474963.1"/>
    <property type="molecule type" value="Genomic_DNA"/>
</dbReference>
<dbReference type="SUPFAM" id="SSF51338">
    <property type="entry name" value="Composite domain of metallo-dependent hydrolases"/>
    <property type="match status" value="1"/>
</dbReference>
<dbReference type="InterPro" id="IPR011059">
    <property type="entry name" value="Metal-dep_hydrolase_composite"/>
</dbReference>
<keyword evidence="2" id="KW-0378">Hydrolase</keyword>
<keyword evidence="3" id="KW-1185">Reference proteome</keyword>
<dbReference type="Pfam" id="PF07969">
    <property type="entry name" value="Amidohydro_3"/>
    <property type="match status" value="1"/>
</dbReference>
<reference evidence="2 3" key="1">
    <citation type="submission" date="2021-03" db="EMBL/GenBank/DDBJ databases">
        <title>Sequencing the genomes of 1000 actinobacteria strains.</title>
        <authorList>
            <person name="Klenk H.-P."/>
        </authorList>
    </citation>
    <scope>NUCLEOTIDE SEQUENCE [LARGE SCALE GENOMIC DNA]</scope>
    <source>
        <strain evidence="2 3">DSM 44580</strain>
    </source>
</reference>
<dbReference type="Proteomes" id="UP001519363">
    <property type="component" value="Unassembled WGS sequence"/>
</dbReference>
<evidence type="ECO:0000313" key="2">
    <source>
        <dbReference type="EMBL" id="MBP2474963.1"/>
    </source>
</evidence>
<dbReference type="PANTHER" id="PTHR32027:SF9">
    <property type="entry name" value="BLL3847 PROTEIN"/>
    <property type="match status" value="1"/>
</dbReference>
<dbReference type="GO" id="GO:0016787">
    <property type="term" value="F:hydrolase activity"/>
    <property type="evidence" value="ECO:0007669"/>
    <property type="project" value="UniProtKB-KW"/>
</dbReference>
<dbReference type="SUPFAM" id="SSF51556">
    <property type="entry name" value="Metallo-dependent hydrolases"/>
    <property type="match status" value="1"/>
</dbReference>
<dbReference type="Gene3D" id="3.20.20.140">
    <property type="entry name" value="Metal-dependent hydrolases"/>
    <property type="match status" value="1"/>
</dbReference>
<evidence type="ECO:0000259" key="1">
    <source>
        <dbReference type="Pfam" id="PF07969"/>
    </source>
</evidence>
<name>A0ABS5AEF4_9PSEU</name>
<dbReference type="RefSeq" id="WP_086782125.1">
    <property type="nucleotide sequence ID" value="NZ_JAGIOO010000001.1"/>
</dbReference>
<dbReference type="InterPro" id="IPR013108">
    <property type="entry name" value="Amidohydro_3"/>
</dbReference>
<dbReference type="InterPro" id="IPR052349">
    <property type="entry name" value="Metallo-hydrolase_Enzymes"/>
</dbReference>
<comment type="caution">
    <text evidence="2">The sequence shown here is derived from an EMBL/GenBank/DDBJ whole genome shotgun (WGS) entry which is preliminary data.</text>
</comment>
<protein>
    <submittedName>
        <fullName evidence="2">Cytosine/adenosine deaminase-related metal-dependent hydrolase</fullName>
    </submittedName>
</protein>
<dbReference type="PANTHER" id="PTHR32027">
    <property type="entry name" value="CYTOSINE DEAMINASE"/>
    <property type="match status" value="1"/>
</dbReference>
<accession>A0ABS5AEF4</accession>
<sequence length="342" mass="35632">MAGDVLIRSVRPWASVPDTPVLDVLCADGAIVRVGPDLEAPPGVPVADGGGGLLLPGLVAAHVRPAPGAVGATLTRLLDSGATLVRLHVGTEHLDEALAAREEHGQRARIQVVAFASGGLVRDANGAKLLDEAAVSGADLVGALDPAGHDRDPVRCLDLLFEVAERHSVGVDLQLRDPGELGAFEVELFCERVAAHGLRGQATISHCLALAGVEDVRLEVLAELLGEHRVSVTTLATAYGKALPLRRLRWAGVPIGLGDDGGDLLRHTGLLAEANGFERADELELCADIATHDGARALRVGGYGLVEGDRADLVVLPAATVEEAVRQRPPRTLVVHDGRVVS</sequence>
<proteinExistence type="predicted"/>